<evidence type="ECO:0000259" key="4">
    <source>
        <dbReference type="PROSITE" id="PS50202"/>
    </source>
</evidence>
<accession>A0A8R1DUT6</accession>
<dbReference type="Proteomes" id="UP000005237">
    <property type="component" value="Unassembled WGS sequence"/>
</dbReference>
<dbReference type="PROSITE" id="PS50202">
    <property type="entry name" value="MSP"/>
    <property type="match status" value="1"/>
</dbReference>
<dbReference type="PANTHER" id="PTHR21515">
    <property type="entry name" value="MAJOR SPERM PROTEIN"/>
    <property type="match status" value="1"/>
</dbReference>
<evidence type="ECO:0000256" key="2">
    <source>
        <dbReference type="SAM" id="MobiDB-lite"/>
    </source>
</evidence>
<organism evidence="5 6">
    <name type="scientific">Caenorhabditis japonica</name>
    <dbReference type="NCBI Taxonomy" id="281687"/>
    <lineage>
        <taxon>Eukaryota</taxon>
        <taxon>Metazoa</taxon>
        <taxon>Ecdysozoa</taxon>
        <taxon>Nematoda</taxon>
        <taxon>Chromadorea</taxon>
        <taxon>Rhabditida</taxon>
        <taxon>Rhabditina</taxon>
        <taxon>Rhabditomorpha</taxon>
        <taxon>Rhabditoidea</taxon>
        <taxon>Rhabditidae</taxon>
        <taxon>Peloderinae</taxon>
        <taxon>Caenorhabditis</taxon>
    </lineage>
</organism>
<name>A0A8R1DUT6_CAEJA</name>
<reference evidence="6" key="1">
    <citation type="submission" date="2010-08" db="EMBL/GenBank/DDBJ databases">
        <authorList>
            <consortium name="Caenorhabditis japonica Sequencing Consortium"/>
            <person name="Wilson R.K."/>
        </authorList>
    </citation>
    <scope>NUCLEOTIDE SEQUENCE [LARGE SCALE GENOMIC DNA]</scope>
    <source>
        <strain evidence="6">DF5081</strain>
    </source>
</reference>
<feature type="compositionally biased region" description="Polar residues" evidence="2">
    <location>
        <begin position="34"/>
        <end position="57"/>
    </location>
</feature>
<evidence type="ECO:0000313" key="5">
    <source>
        <dbReference type="EnsemblMetazoa" id="CJA12816a.1"/>
    </source>
</evidence>
<dbReference type="Pfam" id="PF00635">
    <property type="entry name" value="Motile_Sperm"/>
    <property type="match status" value="1"/>
</dbReference>
<reference evidence="5" key="2">
    <citation type="submission" date="2022-06" db="UniProtKB">
        <authorList>
            <consortium name="EnsemblMetazoa"/>
        </authorList>
    </citation>
    <scope>IDENTIFICATION</scope>
    <source>
        <strain evidence="5">DF5081</strain>
    </source>
</reference>
<keyword evidence="1" id="KW-0963">Cytoplasm</keyword>
<feature type="domain" description="MSP" evidence="4">
    <location>
        <begin position="251"/>
        <end position="357"/>
    </location>
</feature>
<dbReference type="SUPFAM" id="SSF49354">
    <property type="entry name" value="PapD-like"/>
    <property type="match status" value="1"/>
</dbReference>
<sequence>MFAITFFIVTIISYLLHLATGCSKKKANKLPPGANTTHAPPIGTTVSDRSNDLTSAKKSIDNITPVAKKLEEPAKKPEEEVKKPEEEAKKPEEAPVTKPEQSAKNEKSAKQKSERSKKSENKTEKTRQSDKKTEKSKKSAADKGEKKEENKEENKEEKPSEKPSDKPAEDKEEKKKEKPLSAEKQFEEQDTQPSEDCPAEKKAQTEKTQGDPTQVDKTQADKTSKGDKSSAADKSSKKEKTETLHGPEKSHVKLDPESLEFQAGEMEVKELKMTNIHDQKVKFKVKTSDNVVYQVHPVYGVLEPGQTIQMAITHQKSAAKEDKLVIVNSVSAGEGKDLAVSFKTAKPTGKPFTVKMVGKIHSRTPGSFPCDNKSSNKACDKVHVNPWSESFFHHVFSAPPPPPPHFACCYTNKDYQGQTETESEKQSWKS</sequence>
<evidence type="ECO:0000256" key="3">
    <source>
        <dbReference type="SAM" id="SignalP"/>
    </source>
</evidence>
<proteinExistence type="predicted"/>
<comment type="function">
    <text evidence="1">Central component in molecular interactions underlying sperm crawling. Forms an extensive filament system that extends from sperm villipoda, along the leading edge of the pseudopod.</text>
</comment>
<protein>
    <recommendedName>
        <fullName evidence="1">Major sperm protein</fullName>
    </recommendedName>
</protein>
<keyword evidence="1" id="KW-0206">Cytoskeleton</keyword>
<feature type="signal peptide" evidence="3">
    <location>
        <begin position="1"/>
        <end position="21"/>
    </location>
</feature>
<dbReference type="InterPro" id="IPR000535">
    <property type="entry name" value="MSP_dom"/>
</dbReference>
<feature type="region of interest" description="Disordered" evidence="2">
    <location>
        <begin position="27"/>
        <end position="255"/>
    </location>
</feature>
<feature type="compositionally biased region" description="Basic and acidic residues" evidence="2">
    <location>
        <begin position="68"/>
        <end position="187"/>
    </location>
</feature>
<feature type="chain" id="PRO_5035911913" description="Major sperm protein" evidence="3">
    <location>
        <begin position="22"/>
        <end position="430"/>
    </location>
</feature>
<dbReference type="Gene3D" id="2.60.40.10">
    <property type="entry name" value="Immunoglobulins"/>
    <property type="match status" value="1"/>
</dbReference>
<dbReference type="AlphaFoldDB" id="A0A8R1DUT6"/>
<keyword evidence="6" id="KW-1185">Reference proteome</keyword>
<dbReference type="InterPro" id="IPR013783">
    <property type="entry name" value="Ig-like_fold"/>
</dbReference>
<evidence type="ECO:0000256" key="1">
    <source>
        <dbReference type="RuleBase" id="RU003425"/>
    </source>
</evidence>
<feature type="compositionally biased region" description="Basic and acidic residues" evidence="2">
    <location>
        <begin position="218"/>
        <end position="255"/>
    </location>
</feature>
<keyword evidence="3" id="KW-0732">Signal</keyword>
<evidence type="ECO:0000313" key="6">
    <source>
        <dbReference type="Proteomes" id="UP000005237"/>
    </source>
</evidence>
<dbReference type="PANTHER" id="PTHR21515:SF10">
    <property type="entry name" value="MAJOR SPERM PROTEIN"/>
    <property type="match status" value="1"/>
</dbReference>
<dbReference type="InterPro" id="IPR008962">
    <property type="entry name" value="PapD-like_sf"/>
</dbReference>
<dbReference type="EnsemblMetazoa" id="CJA12816a.1">
    <property type="protein sequence ID" value="CJA12816a.1"/>
    <property type="gene ID" value="WBGene00132020"/>
</dbReference>
<feature type="compositionally biased region" description="Basic and acidic residues" evidence="2">
    <location>
        <begin position="198"/>
        <end position="209"/>
    </location>
</feature>